<keyword evidence="2" id="KW-1185">Reference proteome</keyword>
<organism evidence="1 2">
    <name type="scientific">Hymenobacter aquaticus</name>
    <dbReference type="NCBI Taxonomy" id="1867101"/>
    <lineage>
        <taxon>Bacteria</taxon>
        <taxon>Pseudomonadati</taxon>
        <taxon>Bacteroidota</taxon>
        <taxon>Cytophagia</taxon>
        <taxon>Cytophagales</taxon>
        <taxon>Hymenobacteraceae</taxon>
        <taxon>Hymenobacter</taxon>
    </lineage>
</organism>
<dbReference type="OrthoDB" id="886532at2"/>
<dbReference type="AlphaFoldDB" id="A0A4Z0Q8H0"/>
<dbReference type="EMBL" id="SRLC01000001">
    <property type="protein sequence ID" value="TGE26015.1"/>
    <property type="molecule type" value="Genomic_DNA"/>
</dbReference>
<dbReference type="Proteomes" id="UP000297549">
    <property type="component" value="Unassembled WGS sequence"/>
</dbReference>
<proteinExistence type="predicted"/>
<reference evidence="1 2" key="1">
    <citation type="submission" date="2019-04" db="EMBL/GenBank/DDBJ databases">
        <authorList>
            <person name="Feng G."/>
            <person name="Zhang J."/>
            <person name="Zhu H."/>
        </authorList>
    </citation>
    <scope>NUCLEOTIDE SEQUENCE [LARGE SCALE GENOMIC DNA]</scope>
    <source>
        <strain evidence="1 2">JCM 31653</strain>
    </source>
</reference>
<name>A0A4Z0Q8H0_9BACT</name>
<comment type="caution">
    <text evidence="1">The sequence shown here is derived from an EMBL/GenBank/DDBJ whole genome shotgun (WGS) entry which is preliminary data.</text>
</comment>
<gene>
    <name evidence="1" type="ORF">E5K00_12730</name>
</gene>
<protein>
    <submittedName>
        <fullName evidence="1">Uncharacterized protein</fullName>
    </submittedName>
</protein>
<accession>A0A4Z0Q8H0</accession>
<evidence type="ECO:0000313" key="1">
    <source>
        <dbReference type="EMBL" id="TGE26015.1"/>
    </source>
</evidence>
<evidence type="ECO:0000313" key="2">
    <source>
        <dbReference type="Proteomes" id="UP000297549"/>
    </source>
</evidence>
<sequence>MNRSFRFRPWQVVLALLVVSVFVWSSWEEPDLHEYAPPVEFLSLATPAQLPAPAAAQLQARAQALPGVTACALRPDRHILLLAFNPDKLTADQAGRALGLRALPAAAPDPTVRQCPVPAGYVIALEHLRFALNLRRLFVVV</sequence>
<dbReference type="RefSeq" id="WP_135463592.1">
    <property type="nucleotide sequence ID" value="NZ_SRLC01000001.1"/>
</dbReference>